<accession>A0A9P4JX17</accession>
<dbReference type="GO" id="GO:0005886">
    <property type="term" value="C:plasma membrane"/>
    <property type="evidence" value="ECO:0007669"/>
    <property type="project" value="TreeGrafter"/>
</dbReference>
<dbReference type="EMBL" id="ML986741">
    <property type="protein sequence ID" value="KAF2258744.1"/>
    <property type="molecule type" value="Genomic_DNA"/>
</dbReference>
<evidence type="ECO:0000313" key="13">
    <source>
        <dbReference type="Proteomes" id="UP000800093"/>
    </source>
</evidence>
<dbReference type="GO" id="GO:0015926">
    <property type="term" value="F:glucosidase activity"/>
    <property type="evidence" value="ECO:0007669"/>
    <property type="project" value="TreeGrafter"/>
</dbReference>
<dbReference type="InterPro" id="IPR000757">
    <property type="entry name" value="Beta-glucanase-like"/>
</dbReference>
<keyword evidence="5 10" id="KW-1133">Transmembrane helix</keyword>
<dbReference type="AlphaFoldDB" id="A0A9P4JX17"/>
<dbReference type="Pfam" id="PF03935">
    <property type="entry name" value="SKN1_KRE6_Sbg1"/>
    <property type="match status" value="1"/>
</dbReference>
<evidence type="ECO:0000256" key="10">
    <source>
        <dbReference type="SAM" id="Phobius"/>
    </source>
</evidence>
<feature type="compositionally biased region" description="Low complexity" evidence="9">
    <location>
        <begin position="71"/>
        <end position="84"/>
    </location>
</feature>
<comment type="subcellular location">
    <subcellularLocation>
        <location evidence="1">Membrane</location>
        <topology evidence="1">Single-pass type II membrane protein</topology>
    </subcellularLocation>
</comment>
<dbReference type="OrthoDB" id="412647at2759"/>
<feature type="domain" description="GH16" evidence="11">
    <location>
        <begin position="172"/>
        <end position="617"/>
    </location>
</feature>
<evidence type="ECO:0000256" key="6">
    <source>
        <dbReference type="ARBA" id="ARBA00023136"/>
    </source>
</evidence>
<dbReference type="InterPro" id="IPR013320">
    <property type="entry name" value="ConA-like_dom_sf"/>
</dbReference>
<dbReference type="InterPro" id="IPR005629">
    <property type="entry name" value="Skn1/Kre6/Sbg1"/>
</dbReference>
<evidence type="ECO:0000256" key="9">
    <source>
        <dbReference type="SAM" id="MobiDB-lite"/>
    </source>
</evidence>
<dbReference type="GO" id="GO:0006078">
    <property type="term" value="P:(1-&gt;6)-beta-D-glucan biosynthetic process"/>
    <property type="evidence" value="ECO:0007669"/>
    <property type="project" value="TreeGrafter"/>
</dbReference>
<keyword evidence="13" id="KW-1185">Reference proteome</keyword>
<feature type="transmembrane region" description="Helical" evidence="10">
    <location>
        <begin position="195"/>
        <end position="219"/>
    </location>
</feature>
<feature type="compositionally biased region" description="Polar residues" evidence="9">
    <location>
        <begin position="35"/>
        <end position="48"/>
    </location>
</feature>
<evidence type="ECO:0000256" key="8">
    <source>
        <dbReference type="ARBA" id="ARBA00023316"/>
    </source>
</evidence>
<keyword evidence="6 10" id="KW-0472">Membrane</keyword>
<evidence type="ECO:0000256" key="1">
    <source>
        <dbReference type="ARBA" id="ARBA00004606"/>
    </source>
</evidence>
<gene>
    <name evidence="12" type="ORF">CC78DRAFT_548890</name>
</gene>
<evidence type="ECO:0000259" key="11">
    <source>
        <dbReference type="PROSITE" id="PS51762"/>
    </source>
</evidence>
<feature type="compositionally biased region" description="Polar residues" evidence="9">
    <location>
        <begin position="102"/>
        <end position="116"/>
    </location>
</feature>
<protein>
    <submittedName>
        <fullName evidence="12">Beta-glucan synthesis-associated</fullName>
    </submittedName>
</protein>
<evidence type="ECO:0000256" key="5">
    <source>
        <dbReference type="ARBA" id="ARBA00022989"/>
    </source>
</evidence>
<dbReference type="Proteomes" id="UP000800093">
    <property type="component" value="Unassembled WGS sequence"/>
</dbReference>
<dbReference type="Gene3D" id="2.60.120.200">
    <property type="match status" value="1"/>
</dbReference>
<dbReference type="GO" id="GO:0031505">
    <property type="term" value="P:fungal-type cell wall organization"/>
    <property type="evidence" value="ECO:0007669"/>
    <property type="project" value="TreeGrafter"/>
</dbReference>
<dbReference type="GO" id="GO:0005789">
    <property type="term" value="C:endoplasmic reticulum membrane"/>
    <property type="evidence" value="ECO:0007669"/>
    <property type="project" value="TreeGrafter"/>
</dbReference>
<dbReference type="PANTHER" id="PTHR31361">
    <property type="entry name" value="BETA-GLUCAN SYNTHESIS-ASSOCIATED PROTEIN KRE6-RELATED"/>
    <property type="match status" value="1"/>
</dbReference>
<evidence type="ECO:0000256" key="7">
    <source>
        <dbReference type="ARBA" id="ARBA00023180"/>
    </source>
</evidence>
<evidence type="ECO:0000256" key="2">
    <source>
        <dbReference type="ARBA" id="ARBA00010962"/>
    </source>
</evidence>
<name>A0A9P4JX17_9PLEO</name>
<evidence type="ECO:0000313" key="12">
    <source>
        <dbReference type="EMBL" id="KAF2258744.1"/>
    </source>
</evidence>
<reference evidence="13" key="1">
    <citation type="journal article" date="2020" name="Stud. Mycol.">
        <title>101 Dothideomycetes genomes: A test case for predicting lifestyles and emergence of pathogens.</title>
        <authorList>
            <person name="Haridas S."/>
            <person name="Albert R."/>
            <person name="Binder M."/>
            <person name="Bloem J."/>
            <person name="LaButti K."/>
            <person name="Salamov A."/>
            <person name="Andreopoulos B."/>
            <person name="Baker S."/>
            <person name="Barry K."/>
            <person name="Bills G."/>
            <person name="Bluhm B."/>
            <person name="Cannon C."/>
            <person name="Castanera R."/>
            <person name="Culley D."/>
            <person name="Daum C."/>
            <person name="Ezra D."/>
            <person name="Gonzalez J."/>
            <person name="Henrissat B."/>
            <person name="Kuo A."/>
            <person name="Liang C."/>
            <person name="Lipzen A."/>
            <person name="Lutzoni F."/>
            <person name="Magnuson J."/>
            <person name="Mondo S."/>
            <person name="Nolan M."/>
            <person name="Ohm R."/>
            <person name="Pangilinan J."/>
            <person name="Park H.-J."/>
            <person name="Ramirez L."/>
            <person name="Alfaro M."/>
            <person name="Sun H."/>
            <person name="Tritt A."/>
            <person name="Yoshinaga Y."/>
            <person name="Zwiers L.-H."/>
            <person name="Turgeon B."/>
            <person name="Goodwin S."/>
            <person name="Spatafora J."/>
            <person name="Crous P."/>
            <person name="Grigoriev I."/>
        </authorList>
    </citation>
    <scope>NUCLEOTIDE SEQUENCE [LARGE SCALE GENOMIC DNA]</scope>
    <source>
        <strain evidence="13">CBS 304.66</strain>
    </source>
</reference>
<keyword evidence="4" id="KW-0735">Signal-anchor</keyword>
<feature type="region of interest" description="Disordered" evidence="9">
    <location>
        <begin position="1"/>
        <end position="145"/>
    </location>
</feature>
<dbReference type="PROSITE" id="PS51762">
    <property type="entry name" value="GH16_2"/>
    <property type="match status" value="1"/>
</dbReference>
<organism evidence="12 13">
    <name type="scientific">Lojkania enalia</name>
    <dbReference type="NCBI Taxonomy" id="147567"/>
    <lineage>
        <taxon>Eukaryota</taxon>
        <taxon>Fungi</taxon>
        <taxon>Dikarya</taxon>
        <taxon>Ascomycota</taxon>
        <taxon>Pezizomycotina</taxon>
        <taxon>Dothideomycetes</taxon>
        <taxon>Pleosporomycetidae</taxon>
        <taxon>Pleosporales</taxon>
        <taxon>Pleosporales incertae sedis</taxon>
        <taxon>Lojkania</taxon>
    </lineage>
</organism>
<dbReference type="CDD" id="cd02180">
    <property type="entry name" value="GH16_fungal_KRE6_glucanase"/>
    <property type="match status" value="1"/>
</dbReference>
<proteinExistence type="inferred from homology"/>
<dbReference type="PANTHER" id="PTHR31361:SF1">
    <property type="entry name" value="BETA-GLUCAN SYNTHESIS-ASSOCIATED PROTEIN KRE6-RELATED"/>
    <property type="match status" value="1"/>
</dbReference>
<sequence>MSPPESPRGNAPPHIRLNSGTHDILDDVAPERPSMSRQQSARSLTSPIRPSAAPSPGLRSPTSAPSLYRQPAAAAESAELLLPPKKSRAKPFRDESPIRSPSGVSSRRTSWDSESMASRDSRLGPFASPFDDSRAPSRAGSDDDINTQTVSEKYNILPSAGLLLFPEDVEKDDWLHNPDPNEKEKRDCDVFTKRGAVNVGALAFLSLGILLLFIGYPILTFVDKLTEPEITPCTNNPLCIAGKENEPHLKNVRIGLVDPTTPDSAKTRTAHDGTKQTLVFSDEFNTDGRTFYDGDDAYFQGVDIWYGATQDLEWYDPDAITTKDGTLNIKFDAFKNHGLNYRSGMLQSWNKLCYKGGHIEASISLPGRGDTIGFWPGFWTMGNLGRPGYTATTEGLWPYSYHDECDYGITPNQSSYDGLSYLPGMRLPACTCAGEDHPNPGKSRAAPEIDAVEASVAFLSPDNQNGIGEVSQSFQSAPFDIWYRPDYDFIEVYDNTVTRMNGYQGGPFQQAISGLTHLNNNWYDGKQYQKYSFEYKTGDDGYITWHVGDEETWTMDARAIGPNGNVGKRVIPEEPMSVIVNFGMSNSFSMVNLTGIASTLPATMRIDYIRIYQDEGNELVTCDPPDYPTTDYIKKHPEPYNNPNLTSWSSTKYDWPKNSFMHDCKE</sequence>
<keyword evidence="3 10" id="KW-0812">Transmembrane</keyword>
<keyword evidence="8" id="KW-0961">Cell wall biogenesis/degradation</keyword>
<comment type="caution">
    <text evidence="12">The sequence shown here is derived from an EMBL/GenBank/DDBJ whole genome shotgun (WGS) entry which is preliminary data.</text>
</comment>
<comment type="similarity">
    <text evidence="2">Belongs to the SKN1/KRE6 family.</text>
</comment>
<dbReference type="SUPFAM" id="SSF49899">
    <property type="entry name" value="Concanavalin A-like lectins/glucanases"/>
    <property type="match status" value="1"/>
</dbReference>
<keyword evidence="7" id="KW-0325">Glycoprotein</keyword>
<evidence type="ECO:0000256" key="4">
    <source>
        <dbReference type="ARBA" id="ARBA00022968"/>
    </source>
</evidence>
<evidence type="ECO:0000256" key="3">
    <source>
        <dbReference type="ARBA" id="ARBA00022692"/>
    </source>
</evidence>